<dbReference type="PANTHER" id="PTHR30566:SF5">
    <property type="entry name" value="MECHANOSENSITIVE ION CHANNEL PROTEIN 1, MITOCHONDRIAL-RELATED"/>
    <property type="match status" value="1"/>
</dbReference>
<dbReference type="GO" id="GO:0016020">
    <property type="term" value="C:membrane"/>
    <property type="evidence" value="ECO:0007669"/>
    <property type="project" value="InterPro"/>
</dbReference>
<dbReference type="GO" id="GO:0055085">
    <property type="term" value="P:transmembrane transport"/>
    <property type="evidence" value="ECO:0007669"/>
    <property type="project" value="InterPro"/>
</dbReference>
<proteinExistence type="predicted"/>
<accession>A0AAU9LVZ3</accession>
<dbReference type="PANTHER" id="PTHR30566">
    <property type="entry name" value="YNAI-RELATED MECHANOSENSITIVE ION CHANNEL"/>
    <property type="match status" value="1"/>
</dbReference>
<dbReference type="Pfam" id="PF00924">
    <property type="entry name" value="MS_channel_2nd"/>
    <property type="match status" value="1"/>
</dbReference>
<evidence type="ECO:0000313" key="3">
    <source>
        <dbReference type="Proteomes" id="UP001157418"/>
    </source>
</evidence>
<evidence type="ECO:0000259" key="1">
    <source>
        <dbReference type="Pfam" id="PF00924"/>
    </source>
</evidence>
<comment type="caution">
    <text evidence="2">The sequence shown here is derived from an EMBL/GenBank/DDBJ whole genome shotgun (WGS) entry which is preliminary data.</text>
</comment>
<feature type="domain" description="Mechanosensitive ion channel MscS" evidence="1">
    <location>
        <begin position="137"/>
        <end position="200"/>
    </location>
</feature>
<name>A0AAU9LVZ3_9ASTR</name>
<dbReference type="InterPro" id="IPR006685">
    <property type="entry name" value="MscS_channel_2nd"/>
</dbReference>
<evidence type="ECO:0000313" key="2">
    <source>
        <dbReference type="EMBL" id="CAH1415969.1"/>
    </source>
</evidence>
<organism evidence="2 3">
    <name type="scientific">Lactuca virosa</name>
    <dbReference type="NCBI Taxonomy" id="75947"/>
    <lineage>
        <taxon>Eukaryota</taxon>
        <taxon>Viridiplantae</taxon>
        <taxon>Streptophyta</taxon>
        <taxon>Embryophyta</taxon>
        <taxon>Tracheophyta</taxon>
        <taxon>Spermatophyta</taxon>
        <taxon>Magnoliopsida</taxon>
        <taxon>eudicotyledons</taxon>
        <taxon>Gunneridae</taxon>
        <taxon>Pentapetalae</taxon>
        <taxon>asterids</taxon>
        <taxon>campanulids</taxon>
        <taxon>Asterales</taxon>
        <taxon>Asteraceae</taxon>
        <taxon>Cichorioideae</taxon>
        <taxon>Cichorieae</taxon>
        <taxon>Lactucinae</taxon>
        <taxon>Lactuca</taxon>
    </lineage>
</organism>
<dbReference type="Proteomes" id="UP001157418">
    <property type="component" value="Unassembled WGS sequence"/>
</dbReference>
<reference evidence="2 3" key="1">
    <citation type="submission" date="2022-01" db="EMBL/GenBank/DDBJ databases">
        <authorList>
            <person name="Xiong W."/>
            <person name="Schranz E."/>
        </authorList>
    </citation>
    <scope>NUCLEOTIDE SEQUENCE [LARGE SCALE GENOMIC DNA]</scope>
</reference>
<gene>
    <name evidence="2" type="ORF">LVIROSA_LOCUS3775</name>
</gene>
<keyword evidence="3" id="KW-1185">Reference proteome</keyword>
<protein>
    <recommendedName>
        <fullName evidence="1">Mechanosensitive ion channel MscS domain-containing protein</fullName>
    </recommendedName>
</protein>
<dbReference type="EMBL" id="CAKMRJ010000002">
    <property type="protein sequence ID" value="CAH1415969.1"/>
    <property type="molecule type" value="Genomic_DNA"/>
</dbReference>
<dbReference type="AlphaFoldDB" id="A0AAU9LVZ3"/>
<sequence>MNGISLVISKPCCPMYNFGTSKKIDLNQHRLSKLNLQRISLPISTTRMLKHRVYSLSALQDKKGDSRSEVPKVVGVVVRGIIGIALVKRWVFIAQSISTVGAIGGLAKHVEVVVLSSLTLGGILDNFGCFFTSVLMLSNILEGFAAVRLGKHFSIGDIIEVGWLQAGSVKGQVIKSGLITTTLLSEESSPILVANYAFCSQGKQPYCQHSKLEGYCIELTLGCYLKKMCEAELRLVKQDILLQSAQIIKKHGATLW</sequence>